<dbReference type="GO" id="GO:0005770">
    <property type="term" value="C:late endosome"/>
    <property type="evidence" value="ECO:0007669"/>
    <property type="project" value="TreeGrafter"/>
</dbReference>
<dbReference type="InterPro" id="IPR036188">
    <property type="entry name" value="FAD/NAD-bd_sf"/>
</dbReference>
<dbReference type="Proteomes" id="UP001251528">
    <property type="component" value="Unassembled WGS sequence"/>
</dbReference>
<keyword evidence="3" id="KW-1185">Reference proteome</keyword>
<dbReference type="InterPro" id="IPR006076">
    <property type="entry name" value="FAD-dep_OxRdtase"/>
</dbReference>
<evidence type="ECO:0000313" key="3">
    <source>
        <dbReference type="Proteomes" id="UP001251528"/>
    </source>
</evidence>
<proteinExistence type="predicted"/>
<reference evidence="2" key="1">
    <citation type="submission" date="2023-06" db="EMBL/GenBank/DDBJ databases">
        <title>Conoideocrella luteorostrata (Hypocreales: Clavicipitaceae), a potential biocontrol fungus for elongate hemlock scale in United States Christmas tree production areas.</title>
        <authorList>
            <person name="Barrett H."/>
            <person name="Lovett B."/>
            <person name="Macias A.M."/>
            <person name="Stajich J.E."/>
            <person name="Kasson M.T."/>
        </authorList>
    </citation>
    <scope>NUCLEOTIDE SEQUENCE</scope>
    <source>
        <strain evidence="2">ARSEF 14590</strain>
    </source>
</reference>
<dbReference type="GO" id="GO:0042147">
    <property type="term" value="P:retrograde transport, endosome to Golgi"/>
    <property type="evidence" value="ECO:0007669"/>
    <property type="project" value="TreeGrafter"/>
</dbReference>
<dbReference type="SUPFAM" id="SSF51971">
    <property type="entry name" value="Nucleotide-binding domain"/>
    <property type="match status" value="1"/>
</dbReference>
<dbReference type="Pfam" id="PF01266">
    <property type="entry name" value="DAO"/>
    <property type="match status" value="1"/>
</dbReference>
<protein>
    <recommendedName>
        <fullName evidence="1">FAD dependent oxidoreductase domain-containing protein</fullName>
    </recommendedName>
</protein>
<dbReference type="Gene3D" id="3.30.9.10">
    <property type="entry name" value="D-Amino Acid Oxidase, subunit A, domain 2"/>
    <property type="match status" value="1"/>
</dbReference>
<dbReference type="Gene3D" id="3.50.50.60">
    <property type="entry name" value="FAD/NAD(P)-binding domain"/>
    <property type="match status" value="1"/>
</dbReference>
<sequence>MATTVIVGTGIIGLSTAYYLSKHQPGTTIHLIDSSPDLFTSASGYAGGFLARTWHEHDPRVAALAALSFDEHSKLAEEEGGHDKWEYSKAESLIYTRTKDNTVEGDENWMAEGKSRAGLVKERQREPDEGKIPQWLKRVDGDAVGLIDDEGTAIVDPLKLCQFLLEKLISEGVQIHHPAIILSIGTDVRDELSYVRIGYTDSSTETEIPATRLLLSAGAWTPIVFKSLFKDSTFDIPISSLAGHSLVVKKPEDAKSTNYLIFSSFPDGPSLEFGTRPSGVVYFTGVNSALIPLPPLVAERKIIPESIEQLKGLAKEVLTLNEGQELEVVRTGLCFRPVTDKGTPYISRLADEQLGGGIRTRPGADGGVFVAAGHGPWGISMSLGTGLVMAELMGGKNTSVDITGLGLQQETYLPYGGDVLSFKG</sequence>
<dbReference type="AlphaFoldDB" id="A0AAJ0CVE4"/>
<dbReference type="GO" id="GO:0005829">
    <property type="term" value="C:cytosol"/>
    <property type="evidence" value="ECO:0007669"/>
    <property type="project" value="GOC"/>
</dbReference>
<dbReference type="EMBL" id="JASWJB010000026">
    <property type="protein sequence ID" value="KAK2609161.1"/>
    <property type="molecule type" value="Genomic_DNA"/>
</dbReference>
<comment type="caution">
    <text evidence="2">The sequence shown here is derived from an EMBL/GenBank/DDBJ whole genome shotgun (WGS) entry which is preliminary data.</text>
</comment>
<evidence type="ECO:0000259" key="1">
    <source>
        <dbReference type="Pfam" id="PF01266"/>
    </source>
</evidence>
<evidence type="ECO:0000313" key="2">
    <source>
        <dbReference type="EMBL" id="KAK2609161.1"/>
    </source>
</evidence>
<name>A0AAJ0CVE4_9HYPO</name>
<dbReference type="PANTHER" id="PTHR13847:SF185">
    <property type="entry name" value="FAD DEPENDENT OXIDOREDUCTASE SUPERFAMILY (AFU_ORTHOLOGUE AFUA_3G02360)"/>
    <property type="match status" value="1"/>
</dbReference>
<dbReference type="PANTHER" id="PTHR13847">
    <property type="entry name" value="SARCOSINE DEHYDROGENASE-RELATED"/>
    <property type="match status" value="1"/>
</dbReference>
<accession>A0AAJ0CVE4</accession>
<feature type="domain" description="FAD dependent oxidoreductase" evidence="1">
    <location>
        <begin position="5"/>
        <end position="392"/>
    </location>
</feature>
<organism evidence="2 3">
    <name type="scientific">Conoideocrella luteorostrata</name>
    <dbReference type="NCBI Taxonomy" id="1105319"/>
    <lineage>
        <taxon>Eukaryota</taxon>
        <taxon>Fungi</taxon>
        <taxon>Dikarya</taxon>
        <taxon>Ascomycota</taxon>
        <taxon>Pezizomycotina</taxon>
        <taxon>Sordariomycetes</taxon>
        <taxon>Hypocreomycetidae</taxon>
        <taxon>Hypocreales</taxon>
        <taxon>Clavicipitaceae</taxon>
        <taxon>Conoideocrella</taxon>
    </lineage>
</organism>
<gene>
    <name evidence="2" type="ORF">QQS21_002243</name>
</gene>